<accession>A0A5B7JJP9</accession>
<dbReference type="EMBL" id="VSRR010094227">
    <property type="protein sequence ID" value="MPC93258.1"/>
    <property type="molecule type" value="Genomic_DNA"/>
</dbReference>
<evidence type="ECO:0000313" key="2">
    <source>
        <dbReference type="EMBL" id="MPC93258.1"/>
    </source>
</evidence>
<keyword evidence="3" id="KW-1185">Reference proteome</keyword>
<gene>
    <name evidence="2" type="ORF">E2C01_088382</name>
</gene>
<keyword evidence="1" id="KW-1133">Transmembrane helix</keyword>
<evidence type="ECO:0000256" key="1">
    <source>
        <dbReference type="SAM" id="Phobius"/>
    </source>
</evidence>
<evidence type="ECO:0000313" key="3">
    <source>
        <dbReference type="Proteomes" id="UP000324222"/>
    </source>
</evidence>
<name>A0A5B7JJP9_PORTR</name>
<dbReference type="Proteomes" id="UP000324222">
    <property type="component" value="Unassembled WGS sequence"/>
</dbReference>
<dbReference type="AlphaFoldDB" id="A0A5B7JJP9"/>
<protein>
    <submittedName>
        <fullName evidence="2">Uncharacterized protein</fullName>
    </submittedName>
</protein>
<proteinExistence type="predicted"/>
<keyword evidence="1" id="KW-0472">Membrane</keyword>
<keyword evidence="1" id="KW-0812">Transmembrane</keyword>
<comment type="caution">
    <text evidence="2">The sequence shown here is derived from an EMBL/GenBank/DDBJ whole genome shotgun (WGS) entry which is preliminary data.</text>
</comment>
<reference evidence="2 3" key="1">
    <citation type="submission" date="2019-05" db="EMBL/GenBank/DDBJ databases">
        <title>Another draft genome of Portunus trituberculatus and its Hox gene families provides insights of decapod evolution.</title>
        <authorList>
            <person name="Jeong J.-H."/>
            <person name="Song I."/>
            <person name="Kim S."/>
            <person name="Choi T."/>
            <person name="Kim D."/>
            <person name="Ryu S."/>
            <person name="Kim W."/>
        </authorList>
    </citation>
    <scope>NUCLEOTIDE SEQUENCE [LARGE SCALE GENOMIC DNA]</scope>
    <source>
        <tissue evidence="2">Muscle</tissue>
    </source>
</reference>
<feature type="transmembrane region" description="Helical" evidence="1">
    <location>
        <begin position="12"/>
        <end position="33"/>
    </location>
</feature>
<organism evidence="2 3">
    <name type="scientific">Portunus trituberculatus</name>
    <name type="common">Swimming crab</name>
    <name type="synonym">Neptunus trituberculatus</name>
    <dbReference type="NCBI Taxonomy" id="210409"/>
    <lineage>
        <taxon>Eukaryota</taxon>
        <taxon>Metazoa</taxon>
        <taxon>Ecdysozoa</taxon>
        <taxon>Arthropoda</taxon>
        <taxon>Crustacea</taxon>
        <taxon>Multicrustacea</taxon>
        <taxon>Malacostraca</taxon>
        <taxon>Eumalacostraca</taxon>
        <taxon>Eucarida</taxon>
        <taxon>Decapoda</taxon>
        <taxon>Pleocyemata</taxon>
        <taxon>Brachyura</taxon>
        <taxon>Eubrachyura</taxon>
        <taxon>Portunoidea</taxon>
        <taxon>Portunidae</taxon>
        <taxon>Portuninae</taxon>
        <taxon>Portunus</taxon>
    </lineage>
</organism>
<sequence length="70" mass="8202">MTLLRCLWHGPGELLVMSLVLIVVALVGVTSAFPNPLPEAFPDPEAEADPDPFFFKRFYRPYYRPRYYFY</sequence>